<keyword evidence="11 13" id="KW-0472">Membrane</keyword>
<evidence type="ECO:0000256" key="5">
    <source>
        <dbReference type="ARBA" id="ARBA00022553"/>
    </source>
</evidence>
<evidence type="ECO:0000259" key="15">
    <source>
        <dbReference type="PROSITE" id="PS50110"/>
    </source>
</evidence>
<keyword evidence="4" id="KW-1003">Cell membrane</keyword>
<comment type="caution">
    <text evidence="16">The sequence shown here is derived from an EMBL/GenBank/DDBJ whole genome shotgun (WGS) entry which is preliminary data.</text>
</comment>
<dbReference type="PROSITE" id="PS50110">
    <property type="entry name" value="RESPONSE_REGULATORY"/>
    <property type="match status" value="2"/>
</dbReference>
<evidence type="ECO:0000313" key="16">
    <source>
        <dbReference type="EMBL" id="MBU2711485.1"/>
    </source>
</evidence>
<organism evidence="16 17">
    <name type="scientific">Zooshikella harenae</name>
    <dbReference type="NCBI Taxonomy" id="2827238"/>
    <lineage>
        <taxon>Bacteria</taxon>
        <taxon>Pseudomonadati</taxon>
        <taxon>Pseudomonadota</taxon>
        <taxon>Gammaproteobacteria</taxon>
        <taxon>Oceanospirillales</taxon>
        <taxon>Zooshikellaceae</taxon>
        <taxon>Zooshikella</taxon>
    </lineage>
</organism>
<comment type="catalytic activity">
    <reaction evidence="1">
        <text>ATP + protein L-histidine = ADP + protein N-phospho-L-histidine.</text>
        <dbReference type="EC" id="2.7.13.3"/>
    </reaction>
</comment>
<dbReference type="InterPro" id="IPR011006">
    <property type="entry name" value="CheY-like_superfamily"/>
</dbReference>
<dbReference type="Gene3D" id="1.20.120.160">
    <property type="entry name" value="HPT domain"/>
    <property type="match status" value="1"/>
</dbReference>
<dbReference type="Gene3D" id="1.10.287.130">
    <property type="match status" value="1"/>
</dbReference>
<feature type="domain" description="Response regulatory" evidence="15">
    <location>
        <begin position="787"/>
        <end position="905"/>
    </location>
</feature>
<evidence type="ECO:0000259" key="14">
    <source>
        <dbReference type="PROSITE" id="PS50109"/>
    </source>
</evidence>
<evidence type="ECO:0000256" key="8">
    <source>
        <dbReference type="ARBA" id="ARBA00022840"/>
    </source>
</evidence>
<feature type="domain" description="Histidine kinase" evidence="14">
    <location>
        <begin position="407"/>
        <end position="631"/>
    </location>
</feature>
<dbReference type="CDD" id="cd17546">
    <property type="entry name" value="REC_hyHK_CKI1_RcsC-like"/>
    <property type="match status" value="2"/>
</dbReference>
<evidence type="ECO:0000256" key="11">
    <source>
        <dbReference type="ARBA" id="ARBA00023136"/>
    </source>
</evidence>
<evidence type="ECO:0000256" key="12">
    <source>
        <dbReference type="PROSITE-ProRule" id="PRU00169"/>
    </source>
</evidence>
<dbReference type="Pfam" id="PF02518">
    <property type="entry name" value="HATPase_c"/>
    <property type="match status" value="1"/>
</dbReference>
<keyword evidence="8" id="KW-0067">ATP-binding</keyword>
<dbReference type="PROSITE" id="PS50109">
    <property type="entry name" value="HIS_KIN"/>
    <property type="match status" value="1"/>
</dbReference>
<dbReference type="RefSeq" id="WP_215819642.1">
    <property type="nucleotide sequence ID" value="NZ_JAGSOY010000020.1"/>
</dbReference>
<dbReference type="Pfam" id="PF00072">
    <property type="entry name" value="Response_reg"/>
    <property type="match status" value="2"/>
</dbReference>
<reference evidence="16 17" key="1">
    <citation type="submission" date="2021-04" db="EMBL/GenBank/DDBJ databases">
        <authorList>
            <person name="Pira H."/>
            <person name="Risdian C."/>
            <person name="Wink J."/>
        </authorList>
    </citation>
    <scope>NUCLEOTIDE SEQUENCE [LARGE SCALE GENOMIC DNA]</scope>
    <source>
        <strain evidence="16 17">WH53</strain>
    </source>
</reference>
<dbReference type="InterPro" id="IPR048760">
    <property type="entry name" value="VP0354-like_sensor_dom"/>
</dbReference>
<comment type="subcellular location">
    <subcellularLocation>
        <location evidence="2">Cell membrane</location>
        <topology evidence="2">Multi-pass membrane protein</topology>
    </subcellularLocation>
</comment>
<dbReference type="InterPro" id="IPR036097">
    <property type="entry name" value="HisK_dim/P_sf"/>
</dbReference>
<dbReference type="Pfam" id="PF21623">
    <property type="entry name" value="HK_sensor_dom_bact"/>
    <property type="match status" value="1"/>
</dbReference>
<dbReference type="CDD" id="cd16922">
    <property type="entry name" value="HATPase_EvgS-ArcB-TorS-like"/>
    <property type="match status" value="1"/>
</dbReference>
<accession>A0ABS5ZBT4</accession>
<feature type="modified residue" description="4-aspartylphosphate" evidence="12">
    <location>
        <position position="698"/>
    </location>
</feature>
<dbReference type="SMART" id="SM00448">
    <property type="entry name" value="REC"/>
    <property type="match status" value="2"/>
</dbReference>
<dbReference type="SUPFAM" id="SSF52172">
    <property type="entry name" value="CheY-like"/>
    <property type="match status" value="2"/>
</dbReference>
<dbReference type="CDD" id="cd00082">
    <property type="entry name" value="HisKA"/>
    <property type="match status" value="1"/>
</dbReference>
<evidence type="ECO:0000256" key="4">
    <source>
        <dbReference type="ARBA" id="ARBA00022475"/>
    </source>
</evidence>
<dbReference type="EC" id="2.7.13.3" evidence="3"/>
<dbReference type="InterPro" id="IPR001789">
    <property type="entry name" value="Sig_transdc_resp-reg_receiver"/>
</dbReference>
<evidence type="ECO:0000256" key="3">
    <source>
        <dbReference type="ARBA" id="ARBA00012438"/>
    </source>
</evidence>
<evidence type="ECO:0000256" key="1">
    <source>
        <dbReference type="ARBA" id="ARBA00000085"/>
    </source>
</evidence>
<evidence type="ECO:0000256" key="10">
    <source>
        <dbReference type="ARBA" id="ARBA00023012"/>
    </source>
</evidence>
<dbReference type="Gene3D" id="3.30.565.10">
    <property type="entry name" value="Histidine kinase-like ATPase, C-terminal domain"/>
    <property type="match status" value="1"/>
</dbReference>
<dbReference type="InterPro" id="IPR003594">
    <property type="entry name" value="HATPase_dom"/>
</dbReference>
<proteinExistence type="predicted"/>
<dbReference type="SUPFAM" id="SSF47384">
    <property type="entry name" value="Homodimeric domain of signal transducing histidine kinase"/>
    <property type="match status" value="1"/>
</dbReference>
<feature type="domain" description="Response regulatory" evidence="15">
    <location>
        <begin position="646"/>
        <end position="766"/>
    </location>
</feature>
<dbReference type="InterPro" id="IPR029151">
    <property type="entry name" value="Sensor-like_sf"/>
</dbReference>
<keyword evidence="9 13" id="KW-1133">Transmembrane helix</keyword>
<dbReference type="SUPFAM" id="SSF103190">
    <property type="entry name" value="Sensory domain-like"/>
    <property type="match status" value="2"/>
</dbReference>
<name>A0ABS5ZBT4_9GAMM</name>
<dbReference type="EMBL" id="JAGSOY010000020">
    <property type="protein sequence ID" value="MBU2711485.1"/>
    <property type="molecule type" value="Genomic_DNA"/>
</dbReference>
<feature type="transmembrane region" description="Helical" evidence="13">
    <location>
        <begin position="12"/>
        <end position="32"/>
    </location>
</feature>
<dbReference type="Pfam" id="PF00512">
    <property type="entry name" value="HisKA"/>
    <property type="match status" value="1"/>
</dbReference>
<feature type="modified residue" description="4-aspartylphosphate" evidence="12">
    <location>
        <position position="838"/>
    </location>
</feature>
<protein>
    <recommendedName>
        <fullName evidence="3">histidine kinase</fullName>
        <ecNumber evidence="3">2.7.13.3</ecNumber>
    </recommendedName>
</protein>
<evidence type="ECO:0000256" key="6">
    <source>
        <dbReference type="ARBA" id="ARBA00022692"/>
    </source>
</evidence>
<dbReference type="SUPFAM" id="SSF47226">
    <property type="entry name" value="Histidine-containing phosphotransfer domain, HPT domain"/>
    <property type="match status" value="1"/>
</dbReference>
<dbReference type="InterPro" id="IPR004358">
    <property type="entry name" value="Sig_transdc_His_kin-like_C"/>
</dbReference>
<dbReference type="PANTHER" id="PTHR45339:SF1">
    <property type="entry name" value="HYBRID SIGNAL TRANSDUCTION HISTIDINE KINASE J"/>
    <property type="match status" value="1"/>
</dbReference>
<keyword evidence="10" id="KW-0902">Two-component regulatory system</keyword>
<evidence type="ECO:0000256" key="13">
    <source>
        <dbReference type="SAM" id="Phobius"/>
    </source>
</evidence>
<gene>
    <name evidence="16" type="ORF">KCG35_10475</name>
</gene>
<evidence type="ECO:0000256" key="7">
    <source>
        <dbReference type="ARBA" id="ARBA00022741"/>
    </source>
</evidence>
<dbReference type="SMART" id="SM00387">
    <property type="entry name" value="HATPase_c"/>
    <property type="match status" value="1"/>
</dbReference>
<dbReference type="InterPro" id="IPR003661">
    <property type="entry name" value="HisK_dim/P_dom"/>
</dbReference>
<keyword evidence="17" id="KW-1185">Reference proteome</keyword>
<dbReference type="InterPro" id="IPR005467">
    <property type="entry name" value="His_kinase_dom"/>
</dbReference>
<dbReference type="SUPFAM" id="SSF55874">
    <property type="entry name" value="ATPase domain of HSP90 chaperone/DNA topoisomerase II/histidine kinase"/>
    <property type="match status" value="1"/>
</dbReference>
<keyword evidence="5 12" id="KW-0597">Phosphoprotein</keyword>
<keyword evidence="7" id="KW-0547">Nucleotide-binding</keyword>
<dbReference type="CDD" id="cd18773">
    <property type="entry name" value="PDC1_HK_sensor"/>
    <property type="match status" value="1"/>
</dbReference>
<dbReference type="Gene3D" id="3.40.50.2300">
    <property type="match status" value="2"/>
</dbReference>
<evidence type="ECO:0000256" key="2">
    <source>
        <dbReference type="ARBA" id="ARBA00004651"/>
    </source>
</evidence>
<dbReference type="PRINTS" id="PR00344">
    <property type="entry name" value="BCTRLSENSOR"/>
</dbReference>
<evidence type="ECO:0000256" key="9">
    <source>
        <dbReference type="ARBA" id="ARBA00022989"/>
    </source>
</evidence>
<dbReference type="InterPro" id="IPR036641">
    <property type="entry name" value="HPT_dom_sf"/>
</dbReference>
<dbReference type="SMART" id="SM00388">
    <property type="entry name" value="HisKA"/>
    <property type="match status" value="1"/>
</dbReference>
<dbReference type="Gene3D" id="3.30.450.20">
    <property type="entry name" value="PAS domain"/>
    <property type="match status" value="2"/>
</dbReference>
<dbReference type="InterPro" id="IPR036890">
    <property type="entry name" value="HATPase_C_sf"/>
</dbReference>
<dbReference type="Proteomes" id="UP000690515">
    <property type="component" value="Unassembled WGS sequence"/>
</dbReference>
<sequence length="1056" mass="119541">MMKSRRHFFVKYLARIFLPVAILISALTYLGYELENERIYNRLMLTGQEVVRAGNTTVLRSLDLITSDVIFLSHESELNEYINAPKPETLHNIHNEWINFIRTKTIYDQVRWIDEHGLERIRVNSNNDGQPTFIPIKQLQNKADRYYFSETNKLSRDDTFLSALDLNIEHHRIEEPHKPTLRVSTPVFDSNNNRRGIVILNYASGDMLTLLRSISNNHIWLTNEDGYWLLGPSKPDEWGFMFDRTDLTMVNRFPKAWTYIVSHESGSLETESGFWTFLTVNPLSTQSSALHHNQKASQQPNSLPHNTWKLIHFIPASEYWPLLKETRIQFITSTLLLFLVLLAITWRYSLVQRTKTHALYQVAHSNNAKRKAEQAHVIEIAKHAYELQVAKDSAERANQSKTNFLSNMGHEIRTPLNAILGLTYLLEKQEDLSSSAQSMVQRIYSAGQSLMGVINDILDFSKIEANKLEIESIPFQLSEVLDNLASIMATTVGQKPIEVAIAPPPSHAEHLIGDPLRLGQILTNLVSNAIKFTEKGEIIVNVSPVNNEPVMAPILLRFSVIDTGIGIPQEKQQQIFNSFTQANSSQTRIYGGTGLGLTISRHLIEMMGGEIGVKSEVGKGSEFFFVIPFESSNPALNQVDPAFHQHVLVIDDNASARTLISESVESLGWTAYSTSSCEEALKLVSQCNDKPFDLLLIDWQMPDMDGVTFATKVNETFSHMSFQTILMTSAYKRKSLYDNTQSSFIDYVLTKPITASTLYNVALESQMRRSAQYKSEKIPTQRLKGIQALVADDSEINRTIARNILVEEGAHVALAENGADALSILRTHPDQYDIVFMDLQMPIIDGYEAIQQIRTDPTIASIPIVAISAEDMKHQHSKEFMAGINQCIPKPFNHNELVYVTRSLTKLSKNDIPFIEEYSTQKTSESNHIPLLDIDDATEKWNELDKFYVQLTNFTTDHNKDVQKICDALRHNNIESAKIITHTLQNVANNLSLTRVAQDARALEITFRKEVEPSKRVDHKKVQTLCSTLNQTISTVNEYLTDSANTSSSKTPTLTS</sequence>
<evidence type="ECO:0000313" key="17">
    <source>
        <dbReference type="Proteomes" id="UP000690515"/>
    </source>
</evidence>
<dbReference type="PANTHER" id="PTHR45339">
    <property type="entry name" value="HYBRID SIGNAL TRANSDUCTION HISTIDINE KINASE J"/>
    <property type="match status" value="1"/>
</dbReference>
<keyword evidence="6 13" id="KW-0812">Transmembrane</keyword>